<dbReference type="EMBL" id="JBHRVA010000003">
    <property type="protein sequence ID" value="MFC3303203.1"/>
    <property type="molecule type" value="Genomic_DNA"/>
</dbReference>
<dbReference type="RefSeq" id="WP_189575522.1">
    <property type="nucleotide sequence ID" value="NZ_BMXU01000002.1"/>
</dbReference>
<dbReference type="Proteomes" id="UP001595607">
    <property type="component" value="Unassembled WGS sequence"/>
</dbReference>
<feature type="domain" description="Amine oxidase" evidence="1">
    <location>
        <begin position="103"/>
        <end position="277"/>
    </location>
</feature>
<dbReference type="PANTHER" id="PTHR16128">
    <property type="entry name" value="FAD/NAD(P)-BINDING OXIDOREDUCTASE FAMILY PROTEIN"/>
    <property type="match status" value="1"/>
</dbReference>
<evidence type="ECO:0000313" key="2">
    <source>
        <dbReference type="EMBL" id="MFC3303203.1"/>
    </source>
</evidence>
<sequence length="323" mass="34644">MAVPSIFIIGAGIAGLACARELHRAGLDVRLGDKGRGPGGRCSTRRSSMGRFDHGAAFFTARDQRFRAQVERWMGEGIAAQWEGRFLKAGTLQHDAEWFVGVPGMSAMVKHEATALGAEFGLELGQPVQGRDGRFDLVTRSGHQVADADFVVIAAPAPQAAMLLPETSPLKIAADKARMAPCWTLMVGFGEDADPGFDASMPEDPVIDAIFRQASKPGREPGGRLVVHATEAWSEAHLEDDPDDVSDALMSALREQVPGLPKAEGTMVHRWRYARVTEAAPGDYGLDLDAGLATCGDWHIAPRVESAWVSGHTLGKRLAEELG</sequence>
<comment type="caution">
    <text evidence="2">The sequence shown here is derived from an EMBL/GenBank/DDBJ whole genome shotgun (WGS) entry which is preliminary data.</text>
</comment>
<dbReference type="InterPro" id="IPR002937">
    <property type="entry name" value="Amino_oxidase"/>
</dbReference>
<organism evidence="2 3">
    <name type="scientific">Parvularcula lutaonensis</name>
    <dbReference type="NCBI Taxonomy" id="491923"/>
    <lineage>
        <taxon>Bacteria</taxon>
        <taxon>Pseudomonadati</taxon>
        <taxon>Pseudomonadota</taxon>
        <taxon>Alphaproteobacteria</taxon>
        <taxon>Parvularculales</taxon>
        <taxon>Parvularculaceae</taxon>
        <taxon>Parvularcula</taxon>
    </lineage>
</organism>
<reference evidence="3" key="1">
    <citation type="journal article" date="2019" name="Int. J. Syst. Evol. Microbiol.">
        <title>The Global Catalogue of Microorganisms (GCM) 10K type strain sequencing project: providing services to taxonomists for standard genome sequencing and annotation.</title>
        <authorList>
            <consortium name="The Broad Institute Genomics Platform"/>
            <consortium name="The Broad Institute Genome Sequencing Center for Infectious Disease"/>
            <person name="Wu L."/>
            <person name="Ma J."/>
        </authorList>
    </citation>
    <scope>NUCLEOTIDE SEQUENCE [LARGE SCALE GENOMIC DNA]</scope>
    <source>
        <strain evidence="3">KCTC 22245</strain>
    </source>
</reference>
<dbReference type="PANTHER" id="PTHR16128:SF5">
    <property type="entry name" value="FAD_NAD(P)-BINDING OXIDOREDUCTASE FAMILY PROTEIN"/>
    <property type="match status" value="1"/>
</dbReference>
<keyword evidence="3" id="KW-1185">Reference proteome</keyword>
<gene>
    <name evidence="2" type="ORF">ACFONP_10720</name>
</gene>
<protein>
    <submittedName>
        <fullName evidence="2">NAD(P)/FAD-dependent oxidoreductase</fullName>
    </submittedName>
</protein>
<evidence type="ECO:0000259" key="1">
    <source>
        <dbReference type="Pfam" id="PF01593"/>
    </source>
</evidence>
<name>A0ABV7MDS5_9PROT</name>
<dbReference type="Gene3D" id="3.90.660.10">
    <property type="match status" value="1"/>
</dbReference>
<dbReference type="Gene3D" id="3.50.50.60">
    <property type="entry name" value="FAD/NAD(P)-binding domain"/>
    <property type="match status" value="1"/>
</dbReference>
<proteinExistence type="predicted"/>
<dbReference type="SUPFAM" id="SSF51905">
    <property type="entry name" value="FAD/NAD(P)-binding domain"/>
    <property type="match status" value="1"/>
</dbReference>
<dbReference type="InterPro" id="IPR036188">
    <property type="entry name" value="FAD/NAD-bd_sf"/>
</dbReference>
<accession>A0ABV7MDS5</accession>
<evidence type="ECO:0000313" key="3">
    <source>
        <dbReference type="Proteomes" id="UP001595607"/>
    </source>
</evidence>
<dbReference type="Pfam" id="PF01593">
    <property type="entry name" value="Amino_oxidase"/>
    <property type="match status" value="1"/>
</dbReference>
<dbReference type="Pfam" id="PF13450">
    <property type="entry name" value="NAD_binding_8"/>
    <property type="match status" value="1"/>
</dbReference>